<dbReference type="SUPFAM" id="SSF56112">
    <property type="entry name" value="Protein kinase-like (PK-like)"/>
    <property type="match status" value="1"/>
</dbReference>
<dbReference type="Gene3D" id="3.30.200.20">
    <property type="entry name" value="Phosphorylase Kinase, domain 1"/>
    <property type="match status" value="1"/>
</dbReference>
<name>A0A9N8Z903_9GLOM</name>
<evidence type="ECO:0000313" key="3">
    <source>
        <dbReference type="Proteomes" id="UP000789405"/>
    </source>
</evidence>
<dbReference type="PROSITE" id="PS00107">
    <property type="entry name" value="PROTEIN_KINASE_ATP"/>
    <property type="match status" value="1"/>
</dbReference>
<keyword evidence="1" id="KW-0067">ATP-binding</keyword>
<keyword evidence="1" id="KW-0547">Nucleotide-binding</keyword>
<evidence type="ECO:0000256" key="1">
    <source>
        <dbReference type="PROSITE-ProRule" id="PRU10141"/>
    </source>
</evidence>
<keyword evidence="3" id="KW-1185">Reference proteome</keyword>
<dbReference type="EMBL" id="CAJVPY010000589">
    <property type="protein sequence ID" value="CAG8482024.1"/>
    <property type="molecule type" value="Genomic_DNA"/>
</dbReference>
<dbReference type="OrthoDB" id="10503957at2759"/>
<feature type="binding site" evidence="1">
    <location>
        <position position="55"/>
    </location>
    <ligand>
        <name>ATP</name>
        <dbReference type="ChEBI" id="CHEBI:30616"/>
    </ligand>
</feature>
<protein>
    <submittedName>
        <fullName evidence="2">24998_t:CDS:1</fullName>
    </submittedName>
</protein>
<dbReference type="GO" id="GO:0005524">
    <property type="term" value="F:ATP binding"/>
    <property type="evidence" value="ECO:0007669"/>
    <property type="project" value="UniProtKB-UniRule"/>
</dbReference>
<accession>A0A9N8Z903</accession>
<dbReference type="Proteomes" id="UP000789405">
    <property type="component" value="Unassembled WGS sequence"/>
</dbReference>
<dbReference type="InterPro" id="IPR017441">
    <property type="entry name" value="Protein_kinase_ATP_BS"/>
</dbReference>
<reference evidence="2" key="1">
    <citation type="submission" date="2021-06" db="EMBL/GenBank/DDBJ databases">
        <authorList>
            <person name="Kallberg Y."/>
            <person name="Tangrot J."/>
            <person name="Rosling A."/>
        </authorList>
    </citation>
    <scope>NUCLEOTIDE SEQUENCE</scope>
    <source>
        <strain evidence="2">MA453B</strain>
    </source>
</reference>
<comment type="caution">
    <text evidence="2">The sequence shown here is derived from an EMBL/GenBank/DDBJ whole genome shotgun (WGS) entry which is preliminary data.</text>
</comment>
<organism evidence="2 3">
    <name type="scientific">Dentiscutata erythropus</name>
    <dbReference type="NCBI Taxonomy" id="1348616"/>
    <lineage>
        <taxon>Eukaryota</taxon>
        <taxon>Fungi</taxon>
        <taxon>Fungi incertae sedis</taxon>
        <taxon>Mucoromycota</taxon>
        <taxon>Glomeromycotina</taxon>
        <taxon>Glomeromycetes</taxon>
        <taxon>Diversisporales</taxon>
        <taxon>Gigasporaceae</taxon>
        <taxon>Dentiscutata</taxon>
    </lineage>
</organism>
<proteinExistence type="predicted"/>
<dbReference type="InterPro" id="IPR011009">
    <property type="entry name" value="Kinase-like_dom_sf"/>
</dbReference>
<sequence length="84" mass="9698">MIFAVNYSEQLDAYLKDKDVKVFDHSQFEDLIKIGCGAFGTVYSATYQGIGYALKSLKKNLKLEEKEFEDFKHESYQFIAKTIV</sequence>
<evidence type="ECO:0000313" key="2">
    <source>
        <dbReference type="EMBL" id="CAG8482024.1"/>
    </source>
</evidence>
<dbReference type="AlphaFoldDB" id="A0A9N8Z903"/>
<gene>
    <name evidence="2" type="ORF">DERYTH_LOCUS1975</name>
</gene>